<reference evidence="2" key="1">
    <citation type="journal article" date="2019" name="Int. J. Syst. Evol. Microbiol.">
        <title>The Global Catalogue of Microorganisms (GCM) 10K type strain sequencing project: providing services to taxonomists for standard genome sequencing and annotation.</title>
        <authorList>
            <consortium name="The Broad Institute Genomics Platform"/>
            <consortium name="The Broad Institute Genome Sequencing Center for Infectious Disease"/>
            <person name="Wu L."/>
            <person name="Ma J."/>
        </authorList>
    </citation>
    <scope>NUCLEOTIDE SEQUENCE [LARGE SCALE GENOMIC DNA]</scope>
    <source>
        <strain evidence="2">CGMCC 4.7397</strain>
    </source>
</reference>
<comment type="caution">
    <text evidence="1">The sequence shown here is derived from an EMBL/GenBank/DDBJ whole genome shotgun (WGS) entry which is preliminary data.</text>
</comment>
<sequence>MSPEFVRYTPEIETIDPNIDVLLEQIINFWEKKGRESPRTEGTGRAVRGAHAKSFGLVKAEVEILADVPEAYAQGFYAEPGRHGALMRFSSTSGHLGTDAQLGPGLGLAVKIFDVPGEKLVEDEPTSNTFDLVLKNNPIFISNTAKHYLFIEDIANNIHAYLARGRAGFHQLLADVLTGRGALKQPDWAWEEMFALVRTATQTPLRNPLLTTYWTMGAMRHGDYVAKIRIAPAVDSAAHAIHPDLDLAADADVFHPTLVDELKASAFTFDLQVQLCADLTAMPVNVLTVEWPEKLSPFVTVGRVRLPRQDISGPENFEKGDALAFNQWRVTADHRPLGEIMNVRRIYSASAKVRRTLNHQSQTEPVSAESVLP</sequence>
<dbReference type="PANTHER" id="PTHR36195:SF4">
    <property type="entry name" value="DOMAIN PROTEIN, PUTATIVE (AFU_ORTHOLOGUE AFUA_5G01990)-RELATED"/>
    <property type="match status" value="1"/>
</dbReference>
<name>A0ABW1I5S3_9PSEU</name>
<evidence type="ECO:0000313" key="2">
    <source>
        <dbReference type="Proteomes" id="UP001596119"/>
    </source>
</evidence>
<dbReference type="SUPFAM" id="SSF56634">
    <property type="entry name" value="Heme-dependent catalase-like"/>
    <property type="match status" value="1"/>
</dbReference>
<dbReference type="CDD" id="cd08152">
    <property type="entry name" value="y4iL_like"/>
    <property type="match status" value="1"/>
</dbReference>
<gene>
    <name evidence="1" type="ORF">ACFQH9_12090</name>
</gene>
<organism evidence="1 2">
    <name type="scientific">Pseudonocardia lutea</name>
    <dbReference type="NCBI Taxonomy" id="2172015"/>
    <lineage>
        <taxon>Bacteria</taxon>
        <taxon>Bacillati</taxon>
        <taxon>Actinomycetota</taxon>
        <taxon>Actinomycetes</taxon>
        <taxon>Pseudonocardiales</taxon>
        <taxon>Pseudonocardiaceae</taxon>
        <taxon>Pseudonocardia</taxon>
    </lineage>
</organism>
<dbReference type="RefSeq" id="WP_379566093.1">
    <property type="nucleotide sequence ID" value="NZ_JBHSQK010000026.1"/>
</dbReference>
<accession>A0ABW1I5S3</accession>
<dbReference type="EMBL" id="JBHSQK010000026">
    <property type="protein sequence ID" value="MFC5949012.1"/>
    <property type="molecule type" value="Genomic_DNA"/>
</dbReference>
<dbReference type="Gene3D" id="2.40.180.10">
    <property type="entry name" value="Catalase core domain"/>
    <property type="match status" value="1"/>
</dbReference>
<keyword evidence="2" id="KW-1185">Reference proteome</keyword>
<dbReference type="InterPro" id="IPR020835">
    <property type="entry name" value="Catalase_sf"/>
</dbReference>
<dbReference type="PANTHER" id="PTHR36195">
    <property type="entry name" value="DOMAIN PROTEIN, PUTATIVE (AFU_ORTHOLOGUE AFUA_5G01990)-RELATED-RELATED"/>
    <property type="match status" value="1"/>
</dbReference>
<proteinExistence type="predicted"/>
<protein>
    <submittedName>
        <fullName evidence="1">Catalase family protein</fullName>
    </submittedName>
</protein>
<evidence type="ECO:0000313" key="1">
    <source>
        <dbReference type="EMBL" id="MFC5949012.1"/>
    </source>
</evidence>
<dbReference type="Proteomes" id="UP001596119">
    <property type="component" value="Unassembled WGS sequence"/>
</dbReference>